<feature type="region of interest" description="Disordered" evidence="1">
    <location>
        <begin position="53"/>
        <end position="76"/>
    </location>
</feature>
<protein>
    <submittedName>
        <fullName evidence="2">Uncharacterized protein</fullName>
    </submittedName>
</protein>
<evidence type="ECO:0000313" key="3">
    <source>
        <dbReference type="Proteomes" id="UP001162030"/>
    </source>
</evidence>
<reference evidence="2 3" key="1">
    <citation type="submission" date="2023-03" db="EMBL/GenBank/DDBJ databases">
        <authorList>
            <person name="Pearce D."/>
        </authorList>
    </citation>
    <scope>NUCLEOTIDE SEQUENCE [LARGE SCALE GENOMIC DNA]</scope>
    <source>
        <strain evidence="2">Msz</strain>
    </source>
</reference>
<name>A0ABM9I8L3_9GAMM</name>
<dbReference type="EMBL" id="OX458333">
    <property type="protein sequence ID" value="CAI8960810.1"/>
    <property type="molecule type" value="Genomic_DNA"/>
</dbReference>
<keyword evidence="3" id="KW-1185">Reference proteome</keyword>
<organism evidence="2 3">
    <name type="scientific">Methylocaldum szegediense</name>
    <dbReference type="NCBI Taxonomy" id="73780"/>
    <lineage>
        <taxon>Bacteria</taxon>
        <taxon>Pseudomonadati</taxon>
        <taxon>Pseudomonadota</taxon>
        <taxon>Gammaproteobacteria</taxon>
        <taxon>Methylococcales</taxon>
        <taxon>Methylococcaceae</taxon>
        <taxon>Methylocaldum</taxon>
    </lineage>
</organism>
<dbReference type="Proteomes" id="UP001162030">
    <property type="component" value="Chromosome"/>
</dbReference>
<sequence length="76" mass="8720">MFGWRVERALLRRADERENPSGTRKKNGFRVEPGLEMSLADVDGIEFRDLKRARLGAERRTDSGESREEQDPVSVS</sequence>
<feature type="compositionally biased region" description="Basic and acidic residues" evidence="1">
    <location>
        <begin position="53"/>
        <end position="70"/>
    </location>
</feature>
<evidence type="ECO:0000313" key="2">
    <source>
        <dbReference type="EMBL" id="CAI8960810.1"/>
    </source>
</evidence>
<proteinExistence type="predicted"/>
<evidence type="ECO:0000256" key="1">
    <source>
        <dbReference type="SAM" id="MobiDB-lite"/>
    </source>
</evidence>
<accession>A0ABM9I8L3</accession>
<gene>
    <name evidence="2" type="ORF">MSZNOR_4656</name>
</gene>